<gene>
    <name evidence="3" type="ORF">J2R99_001462</name>
</gene>
<evidence type="ECO:0000313" key="3">
    <source>
        <dbReference type="EMBL" id="MDQ0325613.1"/>
    </source>
</evidence>
<dbReference type="InterPro" id="IPR007407">
    <property type="entry name" value="DUF459"/>
</dbReference>
<dbReference type="RefSeq" id="WP_307153794.1">
    <property type="nucleotide sequence ID" value="NZ_JAUSUK010000001.1"/>
</dbReference>
<proteinExistence type="predicted"/>
<evidence type="ECO:0000256" key="2">
    <source>
        <dbReference type="SAM" id="SignalP"/>
    </source>
</evidence>
<dbReference type="Gene3D" id="3.40.50.1110">
    <property type="entry name" value="SGNH hydrolase"/>
    <property type="match status" value="1"/>
</dbReference>
<dbReference type="InterPro" id="IPR036514">
    <property type="entry name" value="SGNH_hydro_sf"/>
</dbReference>
<dbReference type="SUPFAM" id="SSF52266">
    <property type="entry name" value="SGNH hydrolase"/>
    <property type="match status" value="1"/>
</dbReference>
<feature type="compositionally biased region" description="Low complexity" evidence="1">
    <location>
        <begin position="371"/>
        <end position="389"/>
    </location>
</feature>
<comment type="caution">
    <text evidence="3">The sequence shown here is derived from an EMBL/GenBank/DDBJ whole genome shotgun (WGS) entry which is preliminary data.</text>
</comment>
<dbReference type="CDD" id="cd01829">
    <property type="entry name" value="SGNH_hydrolase_peri2"/>
    <property type="match status" value="1"/>
</dbReference>
<keyword evidence="2" id="KW-0732">Signal</keyword>
<feature type="region of interest" description="Disordered" evidence="1">
    <location>
        <begin position="343"/>
        <end position="477"/>
    </location>
</feature>
<organism evidence="3 4">
    <name type="scientific">Rhodopseudomonas julia</name>
    <dbReference type="NCBI Taxonomy" id="200617"/>
    <lineage>
        <taxon>Bacteria</taxon>
        <taxon>Pseudomonadati</taxon>
        <taxon>Pseudomonadota</taxon>
        <taxon>Alphaproteobacteria</taxon>
        <taxon>Hyphomicrobiales</taxon>
        <taxon>Nitrobacteraceae</taxon>
        <taxon>Rhodopseudomonas</taxon>
    </lineage>
</organism>
<feature type="signal peptide" evidence="2">
    <location>
        <begin position="1"/>
        <end position="19"/>
    </location>
</feature>
<sequence length="477" mass="51290">MRSFFAGFMVALAALAFLGAETEFVASRAAAAEAIVVAQNDRQPSLFRFLFGPKRNAQPQRQEPQTRQRAPQRSAPSRSSRRSTPRAPVEPQLEIVEKAEDAKRVLVVGDFFARSLAKGLDEAFAENPKVMIIQAANGSSGLVRDDFYDWPARLPELIEEHKPDAVVVMLGGNDRQEIGKLAVRGDEWNEAYGDRVAKLANVIAESGEPGVWVGLVPVASSVMSRDYSAFNSIYRETLEDSPVKFVDVWNGFADDEGKYVSSGPDMNGQNRQLRVGDGLNFTRAGQRKLAFFIERDLQEILKTGSPFLASLEEGEAPAEKEARPAISAMIPIDKLILGSSGSLSTYTPRKSAEAETGTGAKTAASDESSAEKAVPPSSPAEAAPQMAEETGVEPEAEALLAKMIAGAQPPAGRIDDYRWPPERRTPQVKAADKASETSSEKPAESDQNASADTSPDAEAGNPEPEAAERAASAARAE</sequence>
<feature type="compositionally biased region" description="Low complexity" evidence="1">
    <location>
        <begin position="457"/>
        <end position="477"/>
    </location>
</feature>
<feature type="compositionally biased region" description="Basic and acidic residues" evidence="1">
    <location>
        <begin position="413"/>
        <end position="444"/>
    </location>
</feature>
<dbReference type="EMBL" id="JAUSUK010000001">
    <property type="protein sequence ID" value="MDQ0325613.1"/>
    <property type="molecule type" value="Genomic_DNA"/>
</dbReference>
<evidence type="ECO:0000256" key="1">
    <source>
        <dbReference type="SAM" id="MobiDB-lite"/>
    </source>
</evidence>
<feature type="chain" id="PRO_5045999140" description="SGNH hydrolase-type esterase domain-containing protein" evidence="2">
    <location>
        <begin position="20"/>
        <end position="477"/>
    </location>
</feature>
<feature type="compositionally biased region" description="Low complexity" evidence="1">
    <location>
        <begin position="354"/>
        <end position="363"/>
    </location>
</feature>
<protein>
    <recommendedName>
        <fullName evidence="5">SGNH hydrolase-type esterase domain-containing protein</fullName>
    </recommendedName>
</protein>
<name>A0ABU0C604_9BRAD</name>
<evidence type="ECO:0008006" key="5">
    <source>
        <dbReference type="Google" id="ProtNLM"/>
    </source>
</evidence>
<reference evidence="3 4" key="1">
    <citation type="submission" date="2023-07" db="EMBL/GenBank/DDBJ databases">
        <title>Genomic Encyclopedia of Type Strains, Phase IV (KMG-IV): sequencing the most valuable type-strain genomes for metagenomic binning, comparative biology and taxonomic classification.</title>
        <authorList>
            <person name="Goeker M."/>
        </authorList>
    </citation>
    <scope>NUCLEOTIDE SEQUENCE [LARGE SCALE GENOMIC DNA]</scope>
    <source>
        <strain evidence="3 4">DSM 11549</strain>
    </source>
</reference>
<dbReference type="Proteomes" id="UP001230253">
    <property type="component" value="Unassembled WGS sequence"/>
</dbReference>
<keyword evidence="4" id="KW-1185">Reference proteome</keyword>
<accession>A0ABU0C604</accession>
<feature type="region of interest" description="Disordered" evidence="1">
    <location>
        <begin position="54"/>
        <end position="94"/>
    </location>
</feature>
<dbReference type="Pfam" id="PF04311">
    <property type="entry name" value="DUF459"/>
    <property type="match status" value="1"/>
</dbReference>
<feature type="compositionally biased region" description="Low complexity" evidence="1">
    <location>
        <begin position="58"/>
        <end position="78"/>
    </location>
</feature>
<evidence type="ECO:0000313" key="4">
    <source>
        <dbReference type="Proteomes" id="UP001230253"/>
    </source>
</evidence>